<evidence type="ECO:0000313" key="3">
    <source>
        <dbReference type="Proteomes" id="UP000315496"/>
    </source>
</evidence>
<keyword evidence="3" id="KW-1185">Reference proteome</keyword>
<dbReference type="OrthoDB" id="10255458at2759"/>
<accession>A0A4Z1SYQ6</accession>
<evidence type="ECO:0000313" key="2">
    <source>
        <dbReference type="EMBL" id="TNJ28628.1"/>
    </source>
</evidence>
<feature type="compositionally biased region" description="Polar residues" evidence="1">
    <location>
        <begin position="408"/>
        <end position="417"/>
    </location>
</feature>
<feature type="region of interest" description="Disordered" evidence="1">
    <location>
        <begin position="408"/>
        <end position="427"/>
    </location>
</feature>
<name>A0A4Z1SYQ6_GIAMU</name>
<comment type="caution">
    <text evidence="2">The sequence shown here is derived from an EMBL/GenBank/DDBJ whole genome shotgun (WGS) entry which is preliminary data.</text>
</comment>
<evidence type="ECO:0000256" key="1">
    <source>
        <dbReference type="SAM" id="MobiDB-lite"/>
    </source>
</evidence>
<dbReference type="Proteomes" id="UP000315496">
    <property type="component" value="Chromosome 2"/>
</dbReference>
<feature type="region of interest" description="Disordered" evidence="1">
    <location>
        <begin position="459"/>
        <end position="479"/>
    </location>
</feature>
<sequence length="542" mass="59393">MSRPTRSELAIQSLQDGEYAVDATPIMLELYSDSVGQLPRELRLREALKDGSSTKHLILSASEEIDLLRLTAFLQFLGGYCTFTALTIANFSLVCPSRSIASGLTLLQLEELTVSNLTVSPHCEDPFAQLLVTLAPSCSKLAIRGIHYSDDDDARLLKYLAGEIYSLTSIMYVPSICQDSLPLATSYTLEDQEAVEERYGRLIRESFPAFTAFLLMCCPSVQTISVYFDLIVLDVPQIRGCLDSFRILLSLATNVEELRITFHGDKASADVPIRCHGGNLLIDGTIERAFAVMGTYSEYGAELMETLEVLRSSLENLDRGAAKEAFFTSLCERVCNKTTSASAEPWSSMRCADLLSEMREEPDHFDSFVHLLREAIDVPASGFNYSVRTQNKRQRLLATSSMQSSVLGSLASSTTKPITEAPSSPRKVVNATLTGSQGSMAPLISNPCSIVTSGPISVNDLGSRNPMTPLKRGGENGYPEHGAMKVVMDRLESLEAITRKQEAQLDELHGTIMTLADVIRNSTPDNFVSKAKDALTNLYSQT</sequence>
<dbReference type="EMBL" id="VDLU01000002">
    <property type="protein sequence ID" value="TNJ28628.1"/>
    <property type="molecule type" value="Genomic_DNA"/>
</dbReference>
<organism evidence="2 3">
    <name type="scientific">Giardia muris</name>
    <dbReference type="NCBI Taxonomy" id="5742"/>
    <lineage>
        <taxon>Eukaryota</taxon>
        <taxon>Metamonada</taxon>
        <taxon>Diplomonadida</taxon>
        <taxon>Hexamitidae</taxon>
        <taxon>Giardiinae</taxon>
        <taxon>Giardia</taxon>
    </lineage>
</organism>
<dbReference type="AlphaFoldDB" id="A0A4Z1SYQ6"/>
<dbReference type="VEuPathDB" id="GiardiaDB:GMRT_10890"/>
<proteinExistence type="predicted"/>
<gene>
    <name evidence="2" type="ORF">GMRT_10890</name>
</gene>
<reference evidence="2 3" key="1">
    <citation type="submission" date="2019-05" db="EMBL/GenBank/DDBJ databases">
        <title>The compact genome of Giardia muris reveals important steps in the evolution of intestinal protozoan parasites.</title>
        <authorList>
            <person name="Xu F."/>
            <person name="Jimenez-Gonzalez A."/>
            <person name="Einarsson E."/>
            <person name="Astvaldsson A."/>
            <person name="Peirasmaki D."/>
            <person name="Eckmann L."/>
            <person name="Andersson J.O."/>
            <person name="Svard S.G."/>
            <person name="Jerlstrom-Hultqvist J."/>
        </authorList>
    </citation>
    <scope>NUCLEOTIDE SEQUENCE [LARGE SCALE GENOMIC DNA]</scope>
    <source>
        <strain evidence="2 3">Roberts-Thomson</strain>
    </source>
</reference>
<protein>
    <submittedName>
        <fullName evidence="2">Uncharacterized protein</fullName>
    </submittedName>
</protein>